<feature type="region of interest" description="Disordered" evidence="2">
    <location>
        <begin position="127"/>
        <end position="161"/>
    </location>
</feature>
<evidence type="ECO:0000259" key="3">
    <source>
        <dbReference type="PROSITE" id="PS50937"/>
    </source>
</evidence>
<dbReference type="PANTHER" id="PTHR30204:SF97">
    <property type="entry name" value="MERR FAMILY REGULATORY PROTEIN"/>
    <property type="match status" value="1"/>
</dbReference>
<dbReference type="OrthoDB" id="9802039at2"/>
<dbReference type="GO" id="GO:0003700">
    <property type="term" value="F:DNA-binding transcription factor activity"/>
    <property type="evidence" value="ECO:0007669"/>
    <property type="project" value="InterPro"/>
</dbReference>
<dbReference type="SMART" id="SM00422">
    <property type="entry name" value="HTH_MERR"/>
    <property type="match status" value="1"/>
</dbReference>
<dbReference type="KEGG" id="mts:MTES_0391"/>
<dbReference type="HOGENOM" id="CLU_065103_2_0_11"/>
<dbReference type="Pfam" id="PF13411">
    <property type="entry name" value="MerR_1"/>
    <property type="match status" value="1"/>
</dbReference>
<dbReference type="GO" id="GO:0003677">
    <property type="term" value="F:DNA binding"/>
    <property type="evidence" value="ECO:0007669"/>
    <property type="project" value="UniProtKB-KW"/>
</dbReference>
<dbReference type="PROSITE" id="PS50937">
    <property type="entry name" value="HTH_MERR_2"/>
    <property type="match status" value="1"/>
</dbReference>
<protein>
    <submittedName>
        <fullName evidence="4">Predicted transcriptional regulator</fullName>
    </submittedName>
</protein>
<name>E8NAC1_MICTS</name>
<dbReference type="EMBL" id="AP012052">
    <property type="protein sequence ID" value="BAJ73355.1"/>
    <property type="molecule type" value="Genomic_DNA"/>
</dbReference>
<dbReference type="RefSeq" id="WP_013583482.1">
    <property type="nucleotide sequence ID" value="NC_015125.1"/>
</dbReference>
<keyword evidence="1" id="KW-0238">DNA-binding</keyword>
<dbReference type="SUPFAM" id="SSF46955">
    <property type="entry name" value="Putative DNA-binding domain"/>
    <property type="match status" value="1"/>
</dbReference>
<reference key="2">
    <citation type="submission" date="2011-02" db="EMBL/GenBank/DDBJ databases">
        <title>Genome sequence of Microbacterium testaceum StLB037.</title>
        <authorList>
            <person name="Morohoshi T."/>
            <person name="Wang W.Z."/>
            <person name="Someya N."/>
            <person name="Ikeda T."/>
        </authorList>
    </citation>
    <scope>NUCLEOTIDE SEQUENCE</scope>
    <source>
        <strain>StLB037</strain>
    </source>
</reference>
<feature type="compositionally biased region" description="Basic and acidic residues" evidence="2">
    <location>
        <begin position="139"/>
        <end position="150"/>
    </location>
</feature>
<evidence type="ECO:0000256" key="1">
    <source>
        <dbReference type="ARBA" id="ARBA00023125"/>
    </source>
</evidence>
<reference evidence="4 5" key="1">
    <citation type="journal article" date="2011" name="J. Bacteriol.">
        <title>Genome sequence of Microbacterium testaceum StLB037, an N-acylhomoserine lactone-degrading bacterium isolated from potato leaves.</title>
        <authorList>
            <person name="Morohoshi T."/>
            <person name="Wang W.-Z."/>
            <person name="Someya N."/>
            <person name="Ikeda T."/>
        </authorList>
    </citation>
    <scope>NUCLEOTIDE SEQUENCE [LARGE SCALE GENOMIC DNA]</scope>
    <source>
        <strain evidence="4 5">StLB037</strain>
    </source>
</reference>
<dbReference type="InterPro" id="IPR047057">
    <property type="entry name" value="MerR_fam"/>
</dbReference>
<feature type="domain" description="HTH merR-type" evidence="3">
    <location>
        <begin position="1"/>
        <end position="71"/>
    </location>
</feature>
<proteinExistence type="predicted"/>
<dbReference type="InterPro" id="IPR009061">
    <property type="entry name" value="DNA-bd_dom_put_sf"/>
</dbReference>
<evidence type="ECO:0000313" key="5">
    <source>
        <dbReference type="Proteomes" id="UP000008975"/>
    </source>
</evidence>
<dbReference type="Gene3D" id="1.10.1660.10">
    <property type="match status" value="1"/>
</dbReference>
<dbReference type="InterPro" id="IPR000551">
    <property type="entry name" value="MerR-type_HTH_dom"/>
</dbReference>
<dbReference type="PANTHER" id="PTHR30204">
    <property type="entry name" value="REDOX-CYCLING DRUG-SENSING TRANSCRIPTIONAL ACTIVATOR SOXR"/>
    <property type="match status" value="1"/>
</dbReference>
<evidence type="ECO:0000256" key="2">
    <source>
        <dbReference type="SAM" id="MobiDB-lite"/>
    </source>
</evidence>
<sequence>MLHIGEFSALTGLTVKALRHYDEQGLLGPARVDETSGHRFYAPRQIRDALTILALREADVPLPLIARVLGSPGDVGALEEQRDRVLRERRRHDAAFDAVLQAFDAPAGEIVLARREEPEQAFLGYPLAADPHAGVAEDGDTREGDTRSEDARDDDASDPFARAGVDVSDSHWVSTRVRDQETHDVTLCWPVPEAAAPDDLPGFISGVLPARTELFVTRGTDAAGLQDLGWYAEALTRLVEALAAEQRPHRDGFLMRYQVSPTGADSWDIDLSVVL</sequence>
<dbReference type="STRING" id="979556.MTES_0391"/>
<dbReference type="eggNOG" id="COG0789">
    <property type="taxonomic scope" value="Bacteria"/>
</dbReference>
<accession>E8NAC1</accession>
<gene>
    <name evidence="4" type="ordered locus">MTES_0391</name>
</gene>
<organism evidence="4 5">
    <name type="scientific">Microbacterium testaceum (strain StLB037)</name>
    <dbReference type="NCBI Taxonomy" id="979556"/>
    <lineage>
        <taxon>Bacteria</taxon>
        <taxon>Bacillati</taxon>
        <taxon>Actinomycetota</taxon>
        <taxon>Actinomycetes</taxon>
        <taxon>Micrococcales</taxon>
        <taxon>Microbacteriaceae</taxon>
        <taxon>Microbacterium</taxon>
    </lineage>
</organism>
<evidence type="ECO:0000313" key="4">
    <source>
        <dbReference type="EMBL" id="BAJ73355.1"/>
    </source>
</evidence>
<dbReference type="Proteomes" id="UP000008975">
    <property type="component" value="Chromosome"/>
</dbReference>
<dbReference type="PROSITE" id="PS00552">
    <property type="entry name" value="HTH_MERR_1"/>
    <property type="match status" value="1"/>
</dbReference>
<dbReference type="AlphaFoldDB" id="E8NAC1"/>